<name>A0A6J5R7M3_9CAUD</name>
<organism evidence="1">
    <name type="scientific">uncultured Caudovirales phage</name>
    <dbReference type="NCBI Taxonomy" id="2100421"/>
    <lineage>
        <taxon>Viruses</taxon>
        <taxon>Duplodnaviria</taxon>
        <taxon>Heunggongvirae</taxon>
        <taxon>Uroviricota</taxon>
        <taxon>Caudoviricetes</taxon>
        <taxon>Peduoviridae</taxon>
        <taxon>Maltschvirus</taxon>
        <taxon>Maltschvirus maltsch</taxon>
    </lineage>
</organism>
<gene>
    <name evidence="1" type="ORF">UFOVP1205_6</name>
</gene>
<sequence>MPLAINKNNKIGTTYTRNQKGEASILTEEYVFEVTGGTAPEEAITAVSELAYTGAGDPDFDKPIIRTRCAMDNRFVCTDIKYKHIQPYMYGMTVTYTALLDVGSIDEEDNLGGNSFYCKISRRGTFRMVPLWKYPSSFPTNFTAAWPPTAGVTGTSVDIMGVPENTPCWHTNISIELYLNKANQYSTEGDANFWPALWENNLFKRNSTTFLGYPVGLVVFKGFNEAPTNDPWSTFTLDFEADSIGHLEQKVLPNVTGGVLLTNTATWGSSVIKQANQAYWYQPYYRYGTCDFLTLSPGGNWNELLQPTPAWP</sequence>
<dbReference type="EMBL" id="LR797141">
    <property type="protein sequence ID" value="CAB4189561.1"/>
    <property type="molecule type" value="Genomic_DNA"/>
</dbReference>
<proteinExistence type="predicted"/>
<evidence type="ECO:0000313" key="1">
    <source>
        <dbReference type="EMBL" id="CAB4189561.1"/>
    </source>
</evidence>
<reference evidence="1" key="1">
    <citation type="submission" date="2020-05" db="EMBL/GenBank/DDBJ databases">
        <authorList>
            <person name="Chiriac C."/>
            <person name="Salcher M."/>
            <person name="Ghai R."/>
            <person name="Kavagutti S V."/>
        </authorList>
    </citation>
    <scope>NUCLEOTIDE SEQUENCE</scope>
</reference>
<accession>A0A6J5R7M3</accession>
<protein>
    <submittedName>
        <fullName evidence="1">Uncharacterized protein</fullName>
    </submittedName>
</protein>